<keyword evidence="2" id="KW-1185">Reference proteome</keyword>
<name>A0ABN8AK87_9BACI</name>
<comment type="caution">
    <text evidence="1">The sequence shown here is derived from an EMBL/GenBank/DDBJ whole genome shotgun (WGS) entry which is preliminary data.</text>
</comment>
<reference evidence="1 2" key="1">
    <citation type="submission" date="2021-10" db="EMBL/GenBank/DDBJ databases">
        <authorList>
            <person name="Criscuolo A."/>
        </authorList>
    </citation>
    <scope>NUCLEOTIDE SEQUENCE [LARGE SCALE GENOMIC DNA]</scope>
    <source>
        <strain evidence="2">CIP 111883</strain>
    </source>
</reference>
<organism evidence="1 2">
    <name type="scientific">Sutcliffiella rhizosphaerae</name>
    <dbReference type="NCBI Taxonomy" id="2880967"/>
    <lineage>
        <taxon>Bacteria</taxon>
        <taxon>Bacillati</taxon>
        <taxon>Bacillota</taxon>
        <taxon>Bacilli</taxon>
        <taxon>Bacillales</taxon>
        <taxon>Bacillaceae</taxon>
        <taxon>Sutcliffiella</taxon>
    </lineage>
</organism>
<protein>
    <submittedName>
        <fullName evidence="1">Uncharacterized protein</fullName>
    </submittedName>
</protein>
<dbReference type="EMBL" id="CAKJTJ010000055">
    <property type="protein sequence ID" value="CAG9623573.1"/>
    <property type="molecule type" value="Genomic_DNA"/>
</dbReference>
<gene>
    <name evidence="1" type="ORF">BACCIP111883_04391</name>
</gene>
<evidence type="ECO:0000313" key="1">
    <source>
        <dbReference type="EMBL" id="CAG9623573.1"/>
    </source>
</evidence>
<dbReference type="Proteomes" id="UP000789833">
    <property type="component" value="Unassembled WGS sequence"/>
</dbReference>
<sequence length="46" mass="5822">MLRYYRYVTRLGENFIEESEEVLRKKTNKAKKIYKLIRRRLDELEE</sequence>
<evidence type="ECO:0000313" key="2">
    <source>
        <dbReference type="Proteomes" id="UP000789833"/>
    </source>
</evidence>
<proteinExistence type="predicted"/>
<accession>A0ABN8AK87</accession>
<dbReference type="RefSeq" id="WP_230505145.1">
    <property type="nucleotide sequence ID" value="NZ_CAKJTJ010000055.1"/>
</dbReference>